<gene>
    <name evidence="3" type="ORF">BTJ39_15385</name>
</gene>
<evidence type="ECO:0000256" key="1">
    <source>
        <dbReference type="ARBA" id="ARBA00007198"/>
    </source>
</evidence>
<dbReference type="STRING" id="1926881.BTJ39_15385"/>
<dbReference type="InterPro" id="IPR006660">
    <property type="entry name" value="Arsenate_reductase-like"/>
</dbReference>
<name>A0A1S8YJF2_9GAMM</name>
<dbReference type="Proteomes" id="UP000190667">
    <property type="component" value="Unassembled WGS sequence"/>
</dbReference>
<accession>A0A1S8YJF2</accession>
<dbReference type="RefSeq" id="WP_078003576.1">
    <property type="nucleotide sequence ID" value="NZ_MRUL01000011.1"/>
</dbReference>
<dbReference type="EMBL" id="MRUL01000011">
    <property type="protein sequence ID" value="OON39028.1"/>
    <property type="molecule type" value="Genomic_DNA"/>
</dbReference>
<dbReference type="AlphaFoldDB" id="A0A1S8YJF2"/>
<dbReference type="NCBIfam" id="NF008107">
    <property type="entry name" value="PRK10853.1"/>
    <property type="match status" value="1"/>
</dbReference>
<dbReference type="OrthoDB" id="9803749at2"/>
<reference evidence="3 4" key="1">
    <citation type="submission" date="2016-12" db="EMBL/GenBank/DDBJ databases">
        <title>Izhakiella australiana sp. nov. of genus Izhakiella isolated from Australian desert.</title>
        <authorList>
            <person name="Ji M."/>
        </authorList>
    </citation>
    <scope>NUCLEOTIDE SEQUENCE [LARGE SCALE GENOMIC DNA]</scope>
    <source>
        <strain evidence="3 4">D4N98</strain>
    </source>
</reference>
<dbReference type="NCBIfam" id="TIGR01617">
    <property type="entry name" value="arsC_related"/>
    <property type="match status" value="1"/>
</dbReference>
<organism evidence="3 4">
    <name type="scientific">Izhakiella australiensis</name>
    <dbReference type="NCBI Taxonomy" id="1926881"/>
    <lineage>
        <taxon>Bacteria</taxon>
        <taxon>Pseudomonadati</taxon>
        <taxon>Pseudomonadota</taxon>
        <taxon>Gammaproteobacteria</taxon>
        <taxon>Enterobacterales</taxon>
        <taxon>Erwiniaceae</taxon>
        <taxon>Izhakiella</taxon>
    </lineage>
</organism>
<dbReference type="PANTHER" id="PTHR30041:SF8">
    <property type="entry name" value="PROTEIN YFFB"/>
    <property type="match status" value="1"/>
</dbReference>
<proteinExistence type="inferred from homology"/>
<sequence>MLKIYGIKNCDTVKKARRFLQEQQIEAPFHDYRVDGLDSALLNRFIAQLGYQALLNTRGTTWRTLDEATRGSIKDEQSAAKLMLTHPALIKRPLLLADNGAMLLGFDARSYTTFIQENR</sequence>
<protein>
    <submittedName>
        <fullName evidence="3">ArsC family reductase</fullName>
    </submittedName>
</protein>
<dbReference type="PANTHER" id="PTHR30041">
    <property type="entry name" value="ARSENATE REDUCTASE"/>
    <property type="match status" value="1"/>
</dbReference>
<evidence type="ECO:0000313" key="4">
    <source>
        <dbReference type="Proteomes" id="UP000190667"/>
    </source>
</evidence>
<dbReference type="SUPFAM" id="SSF52833">
    <property type="entry name" value="Thioredoxin-like"/>
    <property type="match status" value="1"/>
</dbReference>
<dbReference type="CDD" id="cd03035">
    <property type="entry name" value="ArsC_Yffb"/>
    <property type="match status" value="1"/>
</dbReference>
<keyword evidence="4" id="KW-1185">Reference proteome</keyword>
<dbReference type="PROSITE" id="PS51353">
    <property type="entry name" value="ARSC"/>
    <property type="match status" value="1"/>
</dbReference>
<evidence type="ECO:0000256" key="2">
    <source>
        <dbReference type="PROSITE-ProRule" id="PRU01282"/>
    </source>
</evidence>
<evidence type="ECO:0000313" key="3">
    <source>
        <dbReference type="EMBL" id="OON39028.1"/>
    </source>
</evidence>
<comment type="caution">
    <text evidence="3">The sequence shown here is derived from an EMBL/GenBank/DDBJ whole genome shotgun (WGS) entry which is preliminary data.</text>
</comment>
<dbReference type="Pfam" id="PF03960">
    <property type="entry name" value="ArsC"/>
    <property type="match status" value="1"/>
</dbReference>
<dbReference type="InterPro" id="IPR006504">
    <property type="entry name" value="Tscrpt_reg_Spx/MgsR"/>
</dbReference>
<comment type="similarity">
    <text evidence="1 2">Belongs to the ArsC family.</text>
</comment>
<dbReference type="InterPro" id="IPR036249">
    <property type="entry name" value="Thioredoxin-like_sf"/>
</dbReference>
<dbReference type="Gene3D" id="3.40.30.10">
    <property type="entry name" value="Glutaredoxin"/>
    <property type="match status" value="1"/>
</dbReference>